<feature type="domain" description="CCAAT-binding factor" evidence="3">
    <location>
        <begin position="314"/>
        <end position="535"/>
    </location>
</feature>
<evidence type="ECO:0000256" key="1">
    <source>
        <dbReference type="ARBA" id="ARBA00007797"/>
    </source>
</evidence>
<comment type="similarity">
    <text evidence="1">Belongs to the CBF/MAK21 family.</text>
</comment>
<proteinExistence type="inferred from homology"/>
<dbReference type="InterPro" id="IPR005612">
    <property type="entry name" value="CCAAT-binding_factor"/>
</dbReference>
<evidence type="ECO:0000259" key="3">
    <source>
        <dbReference type="Pfam" id="PF03914"/>
    </source>
</evidence>
<feature type="compositionally biased region" description="Basic residues" evidence="2">
    <location>
        <begin position="833"/>
        <end position="844"/>
    </location>
</feature>
<keyword evidence="5" id="KW-1185">Reference proteome</keyword>
<dbReference type="GO" id="GO:0005634">
    <property type="term" value="C:nucleus"/>
    <property type="evidence" value="ECO:0007669"/>
    <property type="project" value="TreeGrafter"/>
</dbReference>
<evidence type="ECO:0000256" key="2">
    <source>
        <dbReference type="SAM" id="MobiDB-lite"/>
    </source>
</evidence>
<feature type="non-terminal residue" evidence="4">
    <location>
        <position position="1"/>
    </location>
</feature>
<reference evidence="4" key="2">
    <citation type="submission" date="2023-05" db="EMBL/GenBank/DDBJ databases">
        <authorList>
            <person name="Fouks B."/>
        </authorList>
    </citation>
    <scope>NUCLEOTIDE SEQUENCE</scope>
    <source>
        <strain evidence="4">Stay&amp;Tobe</strain>
        <tissue evidence="4">Testes</tissue>
    </source>
</reference>
<dbReference type="InterPro" id="IPR040155">
    <property type="entry name" value="CEBPZ/Mak21-like"/>
</dbReference>
<reference evidence="4" key="1">
    <citation type="journal article" date="2023" name="IScience">
        <title>Live-bearing cockroach genome reveals convergent evolutionary mechanisms linked to viviparity in insects and beyond.</title>
        <authorList>
            <person name="Fouks B."/>
            <person name="Harrison M.C."/>
            <person name="Mikhailova A.A."/>
            <person name="Marchal E."/>
            <person name="English S."/>
            <person name="Carruthers M."/>
            <person name="Jennings E.C."/>
            <person name="Chiamaka E.L."/>
            <person name="Frigard R.A."/>
            <person name="Pippel M."/>
            <person name="Attardo G.M."/>
            <person name="Benoit J.B."/>
            <person name="Bornberg-Bauer E."/>
            <person name="Tobe S.S."/>
        </authorList>
    </citation>
    <scope>NUCLEOTIDE SEQUENCE</scope>
    <source>
        <strain evidence="4">Stay&amp;Tobe</strain>
    </source>
</reference>
<evidence type="ECO:0000313" key="4">
    <source>
        <dbReference type="EMBL" id="KAJ9588204.1"/>
    </source>
</evidence>
<gene>
    <name evidence="4" type="ORF">L9F63_018425</name>
</gene>
<feature type="region of interest" description="Disordered" evidence="2">
    <location>
        <begin position="675"/>
        <end position="702"/>
    </location>
</feature>
<dbReference type="Proteomes" id="UP001233999">
    <property type="component" value="Unassembled WGS sequence"/>
</dbReference>
<protein>
    <recommendedName>
        <fullName evidence="3">CCAAT-binding factor domain-containing protein</fullName>
    </recommendedName>
</protein>
<name>A0AAD7ZWQ2_DIPPU</name>
<feature type="compositionally biased region" description="Basic and acidic residues" evidence="2">
    <location>
        <begin position="451"/>
        <end position="460"/>
    </location>
</feature>
<dbReference type="EMBL" id="JASPKZ010005703">
    <property type="protein sequence ID" value="KAJ9588204.1"/>
    <property type="molecule type" value="Genomic_DNA"/>
</dbReference>
<comment type="caution">
    <text evidence="4">The sequence shown here is derived from an EMBL/GenBank/DDBJ whole genome shotgun (WGS) entry which is preliminary data.</text>
</comment>
<dbReference type="PANTHER" id="PTHR12048:SF0">
    <property type="entry name" value="CCAAT_ENHANCER-BINDING PROTEIN ZETA"/>
    <property type="match status" value="1"/>
</dbReference>
<dbReference type="SUPFAM" id="SSF48371">
    <property type="entry name" value="ARM repeat"/>
    <property type="match status" value="1"/>
</dbReference>
<feature type="region of interest" description="Disordered" evidence="2">
    <location>
        <begin position="813"/>
        <end position="844"/>
    </location>
</feature>
<dbReference type="InterPro" id="IPR016024">
    <property type="entry name" value="ARM-type_fold"/>
</dbReference>
<accession>A0AAD7ZWQ2</accession>
<feature type="compositionally biased region" description="Basic residues" evidence="2">
    <location>
        <begin position="814"/>
        <end position="825"/>
    </location>
</feature>
<feature type="region of interest" description="Disordered" evidence="2">
    <location>
        <begin position="629"/>
        <end position="649"/>
    </location>
</feature>
<organism evidence="4 5">
    <name type="scientific">Diploptera punctata</name>
    <name type="common">Pacific beetle cockroach</name>
    <dbReference type="NCBI Taxonomy" id="6984"/>
    <lineage>
        <taxon>Eukaryota</taxon>
        <taxon>Metazoa</taxon>
        <taxon>Ecdysozoa</taxon>
        <taxon>Arthropoda</taxon>
        <taxon>Hexapoda</taxon>
        <taxon>Insecta</taxon>
        <taxon>Pterygota</taxon>
        <taxon>Neoptera</taxon>
        <taxon>Polyneoptera</taxon>
        <taxon>Dictyoptera</taxon>
        <taxon>Blattodea</taxon>
        <taxon>Blaberoidea</taxon>
        <taxon>Blaberidae</taxon>
        <taxon>Diplopterinae</taxon>
        <taxon>Diploptera</taxon>
    </lineage>
</organism>
<dbReference type="AlphaFoldDB" id="A0AAD7ZWQ2"/>
<sequence length="844" mass="97065">YRDDNEVEFPELSKDEVEKLKSEAQKLLENETALYDAKISKNPGKSENSWIRTIMNKGTVSDRIAAHTIAIQDGPMFTLPLLRNLISMAKVSKKNECNLVIDTLTDLFLSDLLRPERKLRTFENCPLALLDKYSSGNYITRKSYLMYWYYEDQLKQLYSTFVAALQAAAHDTVERTKEKAISAMYKLLAGNPEQEAVLLKNLINKLGDPSQKVASKTIYSLVQLLQIHPNMKLVVMEETEKLLFRPNVGHRAQYYGICFLSQFIFTSDEALVAKSVIQIYFSFFKACVKKGEVDSRLMSALLIEWYIMLHFNVSMHTLSLLFQVSDFANSVSDRFYSALYKKLLDPQLATSSQQALFLSVVYKALKKDEDINRNISYLCKLLLICEYMPVPLICGILYMISQLTNKKENLLTLQIKSGNNVIQDNDDDDEYEHYADIKLQDSEEESPDNAPEEKTCEEEGSKINVKDIDTKHEVVTSVPTWFHCKNQTTGYTKKKIVFTYDPMQRNPLFAGGEFCCFTELINLSQHFHPTVALFANKILDGEVIKYPGDPLQDFALLRFLDRFVFKNPKQNIKEEITRCSKFSRKKTYTPHGIRSLAVNSANYLNEDDSRIPVDELFLYRYLKKKQETSAEKRVKEEEDDDDESDVSSVASDEFNEMLDNMMGGKNTELDFAEDVAKSSSRKDKKRVELNGRQYGNAGGESRRKSEITLSGLYIQANLQNKGEFIFLRNPLSSYKYKKSGTRNKRKIKMDDNFNNKKKEKGVNPFVSAEEFSEMLENMGSSKLKMSGSSALSNKDNAGEKQLRWETARDFWVKKGGKKFGKNQNKRKWDGGKKHERNSKKQRKK</sequence>
<dbReference type="PANTHER" id="PTHR12048">
    <property type="entry name" value="CCAAT-BINDING FACTOR-RELATED"/>
    <property type="match status" value="1"/>
</dbReference>
<dbReference type="Pfam" id="PF03914">
    <property type="entry name" value="CBF"/>
    <property type="match status" value="1"/>
</dbReference>
<feature type="region of interest" description="Disordered" evidence="2">
    <location>
        <begin position="441"/>
        <end position="460"/>
    </location>
</feature>
<evidence type="ECO:0000313" key="5">
    <source>
        <dbReference type="Proteomes" id="UP001233999"/>
    </source>
</evidence>